<reference evidence="3 4" key="2">
    <citation type="journal article" date="2019" name="G3 (Bethesda)">
        <title>Hybrid Assembly of the Genome of the Entomopathogenic Nematode Steinernema carpocapsae Identifies the X-Chromosome.</title>
        <authorList>
            <person name="Serra L."/>
            <person name="Macchietto M."/>
            <person name="Macias-Munoz A."/>
            <person name="McGill C.J."/>
            <person name="Rodriguez I.M."/>
            <person name="Rodriguez B."/>
            <person name="Murad R."/>
            <person name="Mortazavi A."/>
        </authorList>
    </citation>
    <scope>NUCLEOTIDE SEQUENCE [LARGE SCALE GENOMIC DNA]</scope>
    <source>
        <strain evidence="3 4">ALL</strain>
    </source>
</reference>
<feature type="compositionally biased region" description="Low complexity" evidence="1">
    <location>
        <begin position="34"/>
        <end position="58"/>
    </location>
</feature>
<dbReference type="InterPro" id="IPR036465">
    <property type="entry name" value="vWFA_dom_sf"/>
</dbReference>
<keyword evidence="4" id="KW-1185">Reference proteome</keyword>
<comment type="caution">
    <text evidence="3">The sequence shown here is derived from an EMBL/GenBank/DDBJ whole genome shotgun (WGS) entry which is preliminary data.</text>
</comment>
<evidence type="ECO:0000256" key="1">
    <source>
        <dbReference type="SAM" id="MobiDB-lite"/>
    </source>
</evidence>
<name>A0A4V6A098_STECR</name>
<proteinExistence type="predicted"/>
<protein>
    <submittedName>
        <fullName evidence="3">Uncharacterized protein</fullName>
    </submittedName>
</protein>
<feature type="region of interest" description="Disordered" evidence="1">
    <location>
        <begin position="34"/>
        <end position="80"/>
    </location>
</feature>
<dbReference type="Gene3D" id="3.40.50.410">
    <property type="entry name" value="von Willebrand factor, type A domain"/>
    <property type="match status" value="1"/>
</dbReference>
<dbReference type="Proteomes" id="UP000298663">
    <property type="component" value="Unassembled WGS sequence"/>
</dbReference>
<gene>
    <name evidence="3" type="ORF">L596_022652</name>
</gene>
<evidence type="ECO:0000256" key="2">
    <source>
        <dbReference type="SAM" id="SignalP"/>
    </source>
</evidence>
<feature type="chain" id="PRO_5020895767" evidence="2">
    <location>
        <begin position="19"/>
        <end position="336"/>
    </location>
</feature>
<keyword evidence="2" id="KW-0732">Signal</keyword>
<feature type="signal peptide" evidence="2">
    <location>
        <begin position="1"/>
        <end position="18"/>
    </location>
</feature>
<dbReference type="AlphaFoldDB" id="A0A4V6A098"/>
<evidence type="ECO:0000313" key="4">
    <source>
        <dbReference type="Proteomes" id="UP000298663"/>
    </source>
</evidence>
<reference evidence="3 4" key="1">
    <citation type="journal article" date="2015" name="Genome Biol.">
        <title>Comparative genomics of Steinernema reveals deeply conserved gene regulatory networks.</title>
        <authorList>
            <person name="Dillman A.R."/>
            <person name="Macchietto M."/>
            <person name="Porter C.F."/>
            <person name="Rogers A."/>
            <person name="Williams B."/>
            <person name="Antoshechkin I."/>
            <person name="Lee M.M."/>
            <person name="Goodwin Z."/>
            <person name="Lu X."/>
            <person name="Lewis E.E."/>
            <person name="Goodrich-Blair H."/>
            <person name="Stock S.P."/>
            <person name="Adams B.J."/>
            <person name="Sternberg P.W."/>
            <person name="Mortazavi A."/>
        </authorList>
    </citation>
    <scope>NUCLEOTIDE SEQUENCE [LARGE SCALE GENOMIC DNA]</scope>
    <source>
        <strain evidence="3 4">ALL</strain>
    </source>
</reference>
<organism evidence="3 4">
    <name type="scientific">Steinernema carpocapsae</name>
    <name type="common">Entomopathogenic nematode</name>
    <dbReference type="NCBI Taxonomy" id="34508"/>
    <lineage>
        <taxon>Eukaryota</taxon>
        <taxon>Metazoa</taxon>
        <taxon>Ecdysozoa</taxon>
        <taxon>Nematoda</taxon>
        <taxon>Chromadorea</taxon>
        <taxon>Rhabditida</taxon>
        <taxon>Tylenchina</taxon>
        <taxon>Panagrolaimomorpha</taxon>
        <taxon>Strongyloidoidea</taxon>
        <taxon>Steinernematidae</taxon>
        <taxon>Steinernema</taxon>
    </lineage>
</organism>
<accession>A0A4V6A098</accession>
<feature type="compositionally biased region" description="Pro residues" evidence="1">
    <location>
        <begin position="59"/>
        <end position="68"/>
    </location>
</feature>
<evidence type="ECO:0000313" key="3">
    <source>
        <dbReference type="EMBL" id="TKR70655.1"/>
    </source>
</evidence>
<feature type="compositionally biased region" description="Low complexity" evidence="1">
    <location>
        <begin position="69"/>
        <end position="80"/>
    </location>
</feature>
<sequence length="336" mass="38715">MLPLLFLSLLLCFTPSECCFPSSDQDESMYLNTTTSTTSTTTTSTTTTTTLRTTTTTPTFPPTPPPKLPTSTSTTTTTTTPTTIARCKRKGFDIVIGHDLKWNVDDYNKEHDRVREFANYFEIGKGEGQARLGAIIRNTAMPKFSSTNINLNDYTTNSGFVNRFRYLYESSQAFWVKGASVNSDQPGYLRYIVDNMFTNDRNVEVQKIAIMFMIGLNKAKQDDGKYIDAGRYAFLNNVRTYVIQHTDYSQKWLKLTVDRYREIGSHLAYTTLYRQVYFAKDSKPEGDMYEAFKEIYYDIMCQDLTCNKDWPKCKELKEKERKLVEEDNKKKEKEGI</sequence>
<dbReference type="EMBL" id="AZBU02000007">
    <property type="protein sequence ID" value="TKR70655.1"/>
    <property type="molecule type" value="Genomic_DNA"/>
</dbReference>